<dbReference type="InterPro" id="IPR029058">
    <property type="entry name" value="AB_hydrolase_fold"/>
</dbReference>
<keyword evidence="3" id="KW-1185">Reference proteome</keyword>
<evidence type="ECO:0000313" key="2">
    <source>
        <dbReference type="EMBL" id="KZT00116.1"/>
    </source>
</evidence>
<reference evidence="2 3" key="1">
    <citation type="journal article" date="2016" name="Mol. Biol. Evol.">
        <title>Comparative Genomics of Early-Diverging Mushroom-Forming Fungi Provides Insights into the Origins of Lignocellulose Decay Capabilities.</title>
        <authorList>
            <person name="Nagy L.G."/>
            <person name="Riley R."/>
            <person name="Tritt A."/>
            <person name="Adam C."/>
            <person name="Daum C."/>
            <person name="Floudas D."/>
            <person name="Sun H."/>
            <person name="Yadav J.S."/>
            <person name="Pangilinan J."/>
            <person name="Larsson K.H."/>
            <person name="Matsuura K."/>
            <person name="Barry K."/>
            <person name="Labutti K."/>
            <person name="Kuo R."/>
            <person name="Ohm R.A."/>
            <person name="Bhattacharya S.S."/>
            <person name="Shirouzu T."/>
            <person name="Yoshinaga Y."/>
            <person name="Martin F.M."/>
            <person name="Grigoriev I.V."/>
            <person name="Hibbett D.S."/>
        </authorList>
    </citation>
    <scope>NUCLEOTIDE SEQUENCE [LARGE SCALE GENOMIC DNA]</scope>
    <source>
        <strain evidence="2 3">93-53</strain>
    </source>
</reference>
<dbReference type="InParanoid" id="A0A165B2U6"/>
<dbReference type="InterPro" id="IPR050585">
    <property type="entry name" value="Xaa-Pro_dipeptidyl-ppase/CocE"/>
</dbReference>
<dbReference type="PANTHER" id="PTHR43056">
    <property type="entry name" value="PEPTIDASE S9 PROLYL OLIGOPEPTIDASE"/>
    <property type="match status" value="1"/>
</dbReference>
<evidence type="ECO:0000313" key="3">
    <source>
        <dbReference type="Proteomes" id="UP000076871"/>
    </source>
</evidence>
<keyword evidence="2" id="KW-0378">Hydrolase</keyword>
<accession>A0A165B2U6</accession>
<dbReference type="Proteomes" id="UP000076871">
    <property type="component" value="Unassembled WGS sequence"/>
</dbReference>
<dbReference type="GeneID" id="63830563"/>
<dbReference type="Gene3D" id="3.40.50.1820">
    <property type="entry name" value="alpha/beta hydrolase"/>
    <property type="match status" value="1"/>
</dbReference>
<dbReference type="SUPFAM" id="SSF82171">
    <property type="entry name" value="DPP6 N-terminal domain-like"/>
    <property type="match status" value="1"/>
</dbReference>
<dbReference type="RefSeq" id="XP_040757856.1">
    <property type="nucleotide sequence ID" value="XM_040913535.1"/>
</dbReference>
<sequence length="655" mass="71866">MSKKTAPYGTWKSPISADAILQSGSKVAEVFVDPITSAIYHVEKRPSEGGRDVVVRTEEGRDVVGKGWNTRTGVQEYGGAPAIAYNGVIYFSNYVDNKVYEVREGKEPTPITLDNKNHRFAKLDVHPKYPHFLVAIMEDHTKPAPPDVATTLCIINSETSKVSTIVVGADFYAYPYFSPDGLHLAWQQWSHPDMPWEGAEIFVAEVIADEHTLTVGKPVYVAGKKNDISASSPGWASSDVLLFTTDESGYQNPWKYSVSSGKASAILPSPVKQDFSQPMKNLGWEYGAPLDDTATRALFAAMKDDRSVLYVVTLQSGALEEIKCPYIEITGVKRVARDSVVFLAQKDDEPTSVVICSLKDYSMPQFSTVKASSAGLQFPRSLISIPQPVTLSVPQTNEPLHVLYLPPTNPDYEAPEGEKPPCIVNAHGGPTGRDSPVLDLSKQFFTSRGWAWLDVNYGGSSGYGRKYMERLAGKWGIVDVEDCINATQQLAAPPYSLIDPKRSIIRGGSAGGYTTLATLCSHPDIFAAATSLYGIADLRVLCNDTHKFESHYMEKLMGGTLDEIPEVYKDRSPIFHADQIKTPLLVLQGSDDAVVPPAQAKIIVDAITKRGGRVELHMFDGEGHGWRKAETIKEALERELYFYEDVFGIAGGQRA</sequence>
<protein>
    <submittedName>
        <fullName evidence="2">Alpha/beta-hydrolase</fullName>
    </submittedName>
</protein>
<feature type="domain" description="Peptidase S9 prolyl oligopeptidase catalytic" evidence="1">
    <location>
        <begin position="440"/>
        <end position="648"/>
    </location>
</feature>
<name>A0A165B2U6_9APHY</name>
<dbReference type="AlphaFoldDB" id="A0A165B2U6"/>
<dbReference type="PANTHER" id="PTHR43056:SF5">
    <property type="entry name" value="PEPTIDASE S9 PROLYL OLIGOPEPTIDASE CATALYTIC DOMAIN-CONTAINING PROTEIN"/>
    <property type="match status" value="1"/>
</dbReference>
<dbReference type="OrthoDB" id="43744at2759"/>
<dbReference type="SUPFAM" id="SSF53474">
    <property type="entry name" value="alpha/beta-Hydrolases"/>
    <property type="match status" value="1"/>
</dbReference>
<dbReference type="GO" id="GO:0006508">
    <property type="term" value="P:proteolysis"/>
    <property type="evidence" value="ECO:0007669"/>
    <property type="project" value="InterPro"/>
</dbReference>
<dbReference type="GO" id="GO:0008236">
    <property type="term" value="F:serine-type peptidase activity"/>
    <property type="evidence" value="ECO:0007669"/>
    <property type="project" value="InterPro"/>
</dbReference>
<dbReference type="Pfam" id="PF00326">
    <property type="entry name" value="Peptidase_S9"/>
    <property type="match status" value="1"/>
</dbReference>
<proteinExistence type="predicted"/>
<dbReference type="EMBL" id="KV427696">
    <property type="protein sequence ID" value="KZT00116.1"/>
    <property type="molecule type" value="Genomic_DNA"/>
</dbReference>
<dbReference type="InterPro" id="IPR001375">
    <property type="entry name" value="Peptidase_S9_cat"/>
</dbReference>
<gene>
    <name evidence="2" type="ORF">LAESUDRAFT_764893</name>
</gene>
<dbReference type="STRING" id="1314785.A0A165B2U6"/>
<organism evidence="2 3">
    <name type="scientific">Laetiporus sulphureus 93-53</name>
    <dbReference type="NCBI Taxonomy" id="1314785"/>
    <lineage>
        <taxon>Eukaryota</taxon>
        <taxon>Fungi</taxon>
        <taxon>Dikarya</taxon>
        <taxon>Basidiomycota</taxon>
        <taxon>Agaricomycotina</taxon>
        <taxon>Agaricomycetes</taxon>
        <taxon>Polyporales</taxon>
        <taxon>Laetiporus</taxon>
    </lineage>
</organism>
<evidence type="ECO:0000259" key="1">
    <source>
        <dbReference type="Pfam" id="PF00326"/>
    </source>
</evidence>